<dbReference type="InterPro" id="IPR005135">
    <property type="entry name" value="Endo/exonuclease/phosphatase"/>
</dbReference>
<evidence type="ECO:0000313" key="3">
    <source>
        <dbReference type="EMBL" id="AAM15016.1"/>
    </source>
</evidence>
<feature type="domain" description="Endonuclease/exonuclease/phosphatase" evidence="2">
    <location>
        <begin position="353"/>
        <end position="487"/>
    </location>
</feature>
<dbReference type="Gene3D" id="3.60.10.10">
    <property type="entry name" value="Endonuclease/exonuclease/phosphatase"/>
    <property type="match status" value="1"/>
</dbReference>
<dbReference type="GO" id="GO:0003824">
    <property type="term" value="F:catalytic activity"/>
    <property type="evidence" value="ECO:0007669"/>
    <property type="project" value="InterPro"/>
</dbReference>
<proteinExistence type="predicted"/>
<reference key="1">
    <citation type="journal article" date="1999" name="Nature">
        <title>Sequence and analysis of chromosome 2 of the plant Arabidopsis thaliana.</title>
        <authorList>
            <person name="Lin X."/>
            <person name="Kaul S."/>
            <person name="Rounsley S."/>
            <person name="Shea T.P."/>
            <person name="Benito M.I."/>
            <person name="Town C.D."/>
            <person name="Fujii C.Y."/>
            <person name="Mason T."/>
            <person name="Bowman C.L."/>
            <person name="Barnstead M."/>
            <person name="Feldblyum T.V."/>
            <person name="Buell C.R."/>
            <person name="Ketchum K.A."/>
            <person name="Lee J."/>
            <person name="Ronning C.M."/>
            <person name="Koo H.L."/>
            <person name="Moffat K.S."/>
            <person name="Cronin L.A."/>
            <person name="Shen M."/>
            <person name="Pai G."/>
            <person name="Van Aken S."/>
            <person name="Umayam L."/>
            <person name="Tallon L.J."/>
            <person name="Gill J.E."/>
            <person name="Adams M.D."/>
            <person name="Carrera A.J."/>
            <person name="Creasy T.H."/>
            <person name="Goodman H.M."/>
            <person name="Somerville C.R."/>
            <person name="Copenhaver G.P."/>
            <person name="Preuss D."/>
            <person name="Nierman W.C."/>
            <person name="White O."/>
            <person name="Eisen J.A."/>
            <person name="Salzberg S.L."/>
            <person name="Fraser C.M."/>
            <person name="Venter J.C."/>
        </authorList>
    </citation>
    <scope>NUCLEOTIDE SEQUENCE [LARGE SCALE GENOMIC DNA]</scope>
    <source>
        <strain>cv. Columbia</strain>
    </source>
</reference>
<dbReference type="EMBL" id="AC005693">
    <property type="protein sequence ID" value="AAM15071.1"/>
    <property type="molecule type" value="Genomic_DNA"/>
</dbReference>
<reference evidence="3" key="3">
    <citation type="submission" date="2002-02" db="EMBL/GenBank/DDBJ databases">
        <authorList>
            <person name="Town C.D."/>
            <person name="Kaul S."/>
        </authorList>
    </citation>
    <scope>NUCLEOTIDE SEQUENCE</scope>
</reference>
<dbReference type="PIR" id="A84482">
    <property type="entry name" value="A84482"/>
</dbReference>
<dbReference type="PANTHER" id="PTHR35218">
    <property type="entry name" value="RNASE H DOMAIN-CONTAINING PROTEIN"/>
    <property type="match status" value="1"/>
</dbReference>
<reference evidence="3" key="2">
    <citation type="submission" date="2000-03" db="EMBL/GenBank/DDBJ databases">
        <authorList>
            <person name="Rounsley S.D."/>
            <person name="Lin X."/>
            <person name="Kaul S."/>
            <person name="Shea T.P."/>
            <person name="Fujii C.Y."/>
            <person name="Mason T.M."/>
            <person name="Shen M."/>
            <person name="Ronning C.M."/>
            <person name="Fraser C.M."/>
            <person name="Somerville C.R."/>
            <person name="Venter J.C."/>
        </authorList>
    </citation>
    <scope>NUCLEOTIDE SEQUENCE</scope>
</reference>
<dbReference type="EMBL" id="AC005171">
    <property type="protein sequence ID" value="AAM15016.1"/>
    <property type="molecule type" value="Genomic_DNA"/>
</dbReference>
<dbReference type="PANTHER" id="PTHR35218:SF9">
    <property type="entry name" value="ENDONUCLEASE_EXONUCLEASE_PHOSPHATASE DOMAIN-CONTAINING PROTEIN"/>
    <property type="match status" value="1"/>
</dbReference>
<evidence type="ECO:0000259" key="2">
    <source>
        <dbReference type="Pfam" id="PF03372"/>
    </source>
</evidence>
<dbReference type="AlphaFoldDB" id="Q8RU99"/>
<dbReference type="Pfam" id="PF03372">
    <property type="entry name" value="Exo_endo_phos"/>
    <property type="match status" value="1"/>
</dbReference>
<evidence type="ECO:0000256" key="1">
    <source>
        <dbReference type="SAM" id="MobiDB-lite"/>
    </source>
</evidence>
<accession>Q8RU99</accession>
<feature type="region of interest" description="Disordered" evidence="1">
    <location>
        <begin position="233"/>
        <end position="325"/>
    </location>
</feature>
<organism evidence="3">
    <name type="scientific">Arabidopsis thaliana</name>
    <name type="common">Mouse-ear cress</name>
    <dbReference type="NCBI Taxonomy" id="3702"/>
    <lineage>
        <taxon>Eukaryota</taxon>
        <taxon>Viridiplantae</taxon>
        <taxon>Streptophyta</taxon>
        <taxon>Embryophyta</taxon>
        <taxon>Tracheophyta</taxon>
        <taxon>Spermatophyta</taxon>
        <taxon>Magnoliopsida</taxon>
        <taxon>eudicotyledons</taxon>
        <taxon>Gunneridae</taxon>
        <taxon>Pentapetalae</taxon>
        <taxon>rosids</taxon>
        <taxon>malvids</taxon>
        <taxon>Brassicales</taxon>
        <taxon>Brassicaceae</taxon>
        <taxon>Camelineae</taxon>
        <taxon>Arabidopsis</taxon>
    </lineage>
</organism>
<feature type="region of interest" description="Disordered" evidence="1">
    <location>
        <begin position="109"/>
        <end position="131"/>
    </location>
</feature>
<feature type="compositionally biased region" description="Polar residues" evidence="1">
    <location>
        <begin position="267"/>
        <end position="279"/>
    </location>
</feature>
<dbReference type="SUPFAM" id="SSF56219">
    <property type="entry name" value="DNase I-like"/>
    <property type="match status" value="1"/>
</dbReference>
<name>Q8RU99_ARATH</name>
<sequence length="501" mass="54907">MGRLTNPAAQRLWSLFPFLSNRWNLKGKVVGSGLGKGEELGEILDMEISSSSVKLKVLINGLQPLTKEIVVEFPDGSEALVLLDYKNLKNHCRHCLRLSHDIKDCPGLISSSEKSKPPTSTHSRGSGGVSRNYYTPADNFVASKSHELTSPLEKGLEVSFRKEVFHYYPQGIEHGLALKLKFITLTTLMSAARKQRVIQGEARNLMSNTTDQIIEAAAASISSADPIGLALPASPEPRVSVREDPSLPTSSHVVQVKRGRGRPPLAKTNSKNPANSSSKLIGAKSQKRNLVRNSPKKGTGSNLPSSFAALQGGNPSSKAACPKSKKPANPKIFLIPAAQKNKVDFHNPLAPIVSWNCCGLGNPMTVQRLKKIRKSIFPDILFLMETKNTSENVLQTLQWLDNNSNHLVAPLSPAAGGLALFWRSSLQVEIISSYIHFMDTKITAKGKSFYATFLYGEPERSERLQVWSLLQEVYSTRSGPWLITGDLPAIFFSLVLSTYIL</sequence>
<dbReference type="InterPro" id="IPR036691">
    <property type="entry name" value="Endo/exonu/phosph_ase_sf"/>
</dbReference>
<protein>
    <submittedName>
        <fullName evidence="3">Putative zinc finger protein</fullName>
    </submittedName>
</protein>